<name>D5SMS8_PLAL2</name>
<dbReference type="KEGG" id="plm:Plim_2157"/>
<evidence type="ECO:0000313" key="1">
    <source>
        <dbReference type="EMBL" id="ADG67983.1"/>
    </source>
</evidence>
<dbReference type="HOGENOM" id="CLU_3255565_0_0_0"/>
<proteinExistence type="predicted"/>
<dbReference type="Proteomes" id="UP000002220">
    <property type="component" value="Chromosome"/>
</dbReference>
<gene>
    <name evidence="1" type="ordered locus">Plim_2157</name>
</gene>
<evidence type="ECO:0000313" key="2">
    <source>
        <dbReference type="Proteomes" id="UP000002220"/>
    </source>
</evidence>
<accession>D5SMS8</accession>
<dbReference type="STRING" id="521674.Plim_2157"/>
<dbReference type="AlphaFoldDB" id="D5SMS8"/>
<sequence length="42" mass="5120">MLSSTFGRKFIQSRREVSHWETDYYSLDFDFLEQAWEGVFLP</sequence>
<protein>
    <submittedName>
        <fullName evidence="1">Uncharacterized protein</fullName>
    </submittedName>
</protein>
<organism evidence="1 2">
    <name type="scientific">Planctopirus limnophila (strain ATCC 43296 / DSM 3776 / IFAM 1008 / Mu 290)</name>
    <name type="common">Planctomyces limnophilus</name>
    <dbReference type="NCBI Taxonomy" id="521674"/>
    <lineage>
        <taxon>Bacteria</taxon>
        <taxon>Pseudomonadati</taxon>
        <taxon>Planctomycetota</taxon>
        <taxon>Planctomycetia</taxon>
        <taxon>Planctomycetales</taxon>
        <taxon>Planctomycetaceae</taxon>
        <taxon>Planctopirus</taxon>
    </lineage>
</organism>
<dbReference type="EMBL" id="CP001744">
    <property type="protein sequence ID" value="ADG67983.1"/>
    <property type="molecule type" value="Genomic_DNA"/>
</dbReference>
<keyword evidence="2" id="KW-1185">Reference proteome</keyword>
<reference evidence="1 2" key="1">
    <citation type="journal article" date="2010" name="Stand. Genomic Sci.">
        <title>Complete genome sequence of Planctomyces limnophilus type strain (Mu 290).</title>
        <authorList>
            <person name="Labutti K."/>
            <person name="Sikorski J."/>
            <person name="Schneider S."/>
            <person name="Nolan M."/>
            <person name="Lucas S."/>
            <person name="Glavina Del Rio T."/>
            <person name="Tice H."/>
            <person name="Cheng J.F."/>
            <person name="Goodwin L."/>
            <person name="Pitluck S."/>
            <person name="Liolios K."/>
            <person name="Ivanova N."/>
            <person name="Mavromatis K."/>
            <person name="Mikhailova N."/>
            <person name="Pati A."/>
            <person name="Chen A."/>
            <person name="Palaniappan K."/>
            <person name="Land M."/>
            <person name="Hauser L."/>
            <person name="Chang Y.J."/>
            <person name="Jeffries C.D."/>
            <person name="Tindall B.J."/>
            <person name="Rohde M."/>
            <person name="Goker M."/>
            <person name="Woyke T."/>
            <person name="Bristow J."/>
            <person name="Eisen J.A."/>
            <person name="Markowitz V."/>
            <person name="Hugenholtz P."/>
            <person name="Kyrpides N.C."/>
            <person name="Klenk H.P."/>
            <person name="Lapidus A."/>
        </authorList>
    </citation>
    <scope>NUCLEOTIDE SEQUENCE [LARGE SCALE GENOMIC DNA]</scope>
    <source>
        <strain evidence="2">ATCC 43296 / DSM 3776 / IFAM 1008 / Mu 290</strain>
    </source>
</reference>